<dbReference type="Proteomes" id="UP000607397">
    <property type="component" value="Unassembled WGS sequence"/>
</dbReference>
<keyword evidence="2" id="KW-0255">Endonuclease</keyword>
<dbReference type="Pfam" id="PF05685">
    <property type="entry name" value="Uma2"/>
    <property type="match status" value="1"/>
</dbReference>
<reference evidence="2" key="1">
    <citation type="submission" date="2019-12" db="EMBL/GenBank/DDBJ databases">
        <title>High-Quality draft genome sequences of three cyanobacteria isolated from the limestone walls of the Old Cathedral of Coimbra.</title>
        <authorList>
            <person name="Tiago I."/>
            <person name="Soares F."/>
            <person name="Portugal A."/>
        </authorList>
    </citation>
    <scope>NUCLEOTIDE SEQUENCE [LARGE SCALE GENOMIC DNA]</scope>
    <source>
        <strain evidence="2">C</strain>
    </source>
</reference>
<evidence type="ECO:0000313" key="2">
    <source>
        <dbReference type="EMBL" id="NCJ08012.1"/>
    </source>
</evidence>
<dbReference type="EMBL" id="WVIC01000038">
    <property type="protein sequence ID" value="NCJ08012.1"/>
    <property type="molecule type" value="Genomic_DNA"/>
</dbReference>
<dbReference type="PANTHER" id="PTHR34107">
    <property type="entry name" value="SLL0198 PROTEIN-RELATED"/>
    <property type="match status" value="1"/>
</dbReference>
<keyword evidence="3" id="KW-1185">Reference proteome</keyword>
<dbReference type="GO" id="GO:0004519">
    <property type="term" value="F:endonuclease activity"/>
    <property type="evidence" value="ECO:0007669"/>
    <property type="project" value="UniProtKB-KW"/>
</dbReference>
<sequence length="194" mass="21776">MGSTMNRVHWTTRDLALFADNDKRYEIIDGALIVTRAPRWSHQQITGRIFSALDCWSQESGLGEAAFAPGILLSDEDNVIPDVAWASHARLHQLLNEAEHLVGAPELIVEVLSPGEQNVQRDCQLKLKLYSQQGVQEYWIVDPELHQVQVYRRDQAMLKQVATLFATDILSSPLLPGFSGSLAQVFGEPKHRGY</sequence>
<dbReference type="CDD" id="cd06260">
    <property type="entry name" value="DUF820-like"/>
    <property type="match status" value="1"/>
</dbReference>
<dbReference type="InterPro" id="IPR008538">
    <property type="entry name" value="Uma2"/>
</dbReference>
<evidence type="ECO:0000259" key="1">
    <source>
        <dbReference type="Pfam" id="PF05685"/>
    </source>
</evidence>
<keyword evidence="2" id="KW-0540">Nuclease</keyword>
<accession>A0A8K2A1X2</accession>
<keyword evidence="2" id="KW-0378">Hydrolase</keyword>
<organism evidence="2 3">
    <name type="scientific">Petrachloros mirabilis ULC683</name>
    <dbReference type="NCBI Taxonomy" id="2781853"/>
    <lineage>
        <taxon>Bacteria</taxon>
        <taxon>Bacillati</taxon>
        <taxon>Cyanobacteriota</taxon>
        <taxon>Cyanophyceae</taxon>
        <taxon>Synechococcales</taxon>
        <taxon>Petrachlorosaceae</taxon>
        <taxon>Petrachloros</taxon>
        <taxon>Petrachloros mirabilis</taxon>
    </lineage>
</organism>
<dbReference type="AlphaFoldDB" id="A0A8K2A1X2"/>
<comment type="caution">
    <text evidence="2">The sequence shown here is derived from an EMBL/GenBank/DDBJ whole genome shotgun (WGS) entry which is preliminary data.</text>
</comment>
<proteinExistence type="predicted"/>
<gene>
    <name evidence="2" type="ORF">GS597_16160</name>
</gene>
<dbReference type="SUPFAM" id="SSF52980">
    <property type="entry name" value="Restriction endonuclease-like"/>
    <property type="match status" value="1"/>
</dbReference>
<dbReference type="PANTHER" id="PTHR34107:SF4">
    <property type="entry name" value="SLL1222 PROTEIN"/>
    <property type="match status" value="1"/>
</dbReference>
<evidence type="ECO:0000313" key="3">
    <source>
        <dbReference type="Proteomes" id="UP000607397"/>
    </source>
</evidence>
<dbReference type="Gene3D" id="3.90.1570.10">
    <property type="entry name" value="tt1808, chain A"/>
    <property type="match status" value="1"/>
</dbReference>
<dbReference type="InterPro" id="IPR012296">
    <property type="entry name" value="Nuclease_put_TT1808"/>
</dbReference>
<name>A0A8K2A1X2_9CYAN</name>
<protein>
    <submittedName>
        <fullName evidence="2">Uma2 family endonuclease</fullName>
    </submittedName>
</protein>
<feature type="domain" description="Putative restriction endonuclease" evidence="1">
    <location>
        <begin position="19"/>
        <end position="181"/>
    </location>
</feature>
<dbReference type="InterPro" id="IPR011335">
    <property type="entry name" value="Restrct_endonuc-II-like"/>
</dbReference>